<keyword evidence="3" id="KW-0812">Transmembrane</keyword>
<comment type="caution">
    <text evidence="2">Lacks conserved residue(s) required for the propagation of feature annotation.</text>
</comment>
<name>A0A420CML5_9FLAO</name>
<dbReference type="GO" id="GO:0016042">
    <property type="term" value="P:lipid catabolic process"/>
    <property type="evidence" value="ECO:0007669"/>
    <property type="project" value="UniProtKB-UniRule"/>
</dbReference>
<evidence type="ECO:0000256" key="2">
    <source>
        <dbReference type="PROSITE-ProRule" id="PRU01161"/>
    </source>
</evidence>
<feature type="short sequence motif" description="GXSXG" evidence="2">
    <location>
        <begin position="63"/>
        <end position="67"/>
    </location>
</feature>
<reference evidence="6 7" key="2">
    <citation type="submission" date="2018-09" db="EMBL/GenBank/DDBJ databases">
        <title>Genomic Encyclopedia of Archaeal and Bacterial Type Strains, Phase II (KMG-II): from individual species to whole genera.</title>
        <authorList>
            <person name="Goeker M."/>
        </authorList>
    </citation>
    <scope>NUCLEOTIDE SEQUENCE [LARGE SCALE GENOMIC DNA]</scope>
    <source>
        <strain evidence="6 7">DSM 27620</strain>
    </source>
</reference>
<feature type="active site" description="Proton acceptor" evidence="2">
    <location>
        <position position="283"/>
    </location>
</feature>
<sequence length="586" mass="67300">MKNHYSDNKIHIGLVLAGAVTAGAYTAGVLDYLFNTLFIWEEQYLKDSENIPQPNVVIDIFTGASAGSIASAVSLIGLAKDSLKEVNDPYSDEASNNLLFDTWVNFGLNNEEDICQHLFSAEDLKAGKLDALLNVDFMDHLIDKVVMKTRSIEVNILPTFINPNLDVLFTLSNLKGIPIDLYFDSDKRKVAHTMSYHKAFAYFQNNKPASDLSKLNLDLSDEHSVRFFLKCARASGAFPIGLKSISFSNIPKDYISANLKRIFGDGFKFIPRVEDDYSFIAVDGGMTNNEPIAEALSVIGKEFNKNYKLIMIDPFPNYIPENPFKDKEVKEDLFHIVPQLISTLRQQASFKEKDISDMFDDNTDKNMIWPTRYDENNKPLKNTIACGALSGFAGFINKSFRIHDYMLGRKNCQSFLRYYFHLNEAQHPSSSEWTTELKDRYAFTDASTKEMMLPIIPDFRIEYKQTENNRARFYPYINEENTKGLTFPNIDYHKDILPLEKSLNQRVKAIVDISYDYLRKKDDEATIPIVKKRNELVFIKNFKIKIWKILGYTFMKTVGNRFIARTVSNKLTNIIIEELFKYKLLK</sequence>
<keyword evidence="3" id="KW-1133">Transmembrane helix</keyword>
<reference evidence="8" key="3">
    <citation type="journal article" date="2019" name="Int. J. Syst. Evol. Microbiol.">
        <title>The Global Catalogue of Microorganisms (GCM) 10K type strain sequencing project: providing services to taxonomists for standard genome sequencing and annotation.</title>
        <authorList>
            <consortium name="The Broad Institute Genomics Platform"/>
            <consortium name="The Broad Institute Genome Sequencing Center for Infectious Disease"/>
            <person name="Wu L."/>
            <person name="Ma J."/>
        </authorList>
    </citation>
    <scope>NUCLEOTIDE SEQUENCE [LARGE SCALE GENOMIC DNA]</scope>
    <source>
        <strain evidence="8">CCM 8490</strain>
    </source>
</reference>
<reference evidence="5" key="4">
    <citation type="submission" date="2024-05" db="EMBL/GenBank/DDBJ databases">
        <authorList>
            <person name="Sun Q."/>
            <person name="Sedlacek I."/>
        </authorList>
    </citation>
    <scope>NUCLEOTIDE SEQUENCE</scope>
    <source>
        <strain evidence="5">CCM 8490</strain>
    </source>
</reference>
<keyword evidence="2" id="KW-0442">Lipid degradation</keyword>
<dbReference type="GO" id="GO:0016787">
    <property type="term" value="F:hydrolase activity"/>
    <property type="evidence" value="ECO:0007669"/>
    <property type="project" value="UniProtKB-UniRule"/>
</dbReference>
<comment type="caution">
    <text evidence="6">The sequence shown here is derived from an EMBL/GenBank/DDBJ whole genome shotgun (WGS) entry which is preliminary data.</text>
</comment>
<evidence type="ECO:0000256" key="3">
    <source>
        <dbReference type="SAM" id="Phobius"/>
    </source>
</evidence>
<keyword evidence="8" id="KW-1185">Reference proteome</keyword>
<dbReference type="Proteomes" id="UP000658202">
    <property type="component" value="Unassembled WGS sequence"/>
</dbReference>
<reference evidence="5" key="1">
    <citation type="journal article" date="2014" name="Int. J. Syst. Evol. Microbiol.">
        <title>Complete genome of a new Firmicutes species belonging to the dominant human colonic microbiota ('Ruminococcus bicirculans') reveals two chromosomes and a selective capacity to utilize plant glucans.</title>
        <authorList>
            <consortium name="NISC Comparative Sequencing Program"/>
            <person name="Wegmann U."/>
            <person name="Louis P."/>
            <person name="Goesmann A."/>
            <person name="Henrissat B."/>
            <person name="Duncan S.H."/>
            <person name="Flint H.J."/>
        </authorList>
    </citation>
    <scope>NUCLEOTIDE SEQUENCE</scope>
    <source>
        <strain evidence="5">CCM 8490</strain>
    </source>
</reference>
<dbReference type="InterPro" id="IPR002641">
    <property type="entry name" value="PNPLA_dom"/>
</dbReference>
<dbReference type="Pfam" id="PF01734">
    <property type="entry name" value="Patatin"/>
    <property type="match status" value="1"/>
</dbReference>
<feature type="active site" description="Nucleophile" evidence="2">
    <location>
        <position position="65"/>
    </location>
</feature>
<evidence type="ECO:0000313" key="8">
    <source>
        <dbReference type="Proteomes" id="UP000658202"/>
    </source>
</evidence>
<feature type="transmembrane region" description="Helical" evidence="3">
    <location>
        <begin position="12"/>
        <end position="40"/>
    </location>
</feature>
<dbReference type="InterPro" id="IPR016035">
    <property type="entry name" value="Acyl_Trfase/lysoPLipase"/>
</dbReference>
<dbReference type="Proteomes" id="UP000285906">
    <property type="component" value="Unassembled WGS sequence"/>
</dbReference>
<evidence type="ECO:0000313" key="5">
    <source>
        <dbReference type="EMBL" id="GGG66706.1"/>
    </source>
</evidence>
<gene>
    <name evidence="6" type="ORF">BXY58_3302</name>
    <name evidence="5" type="ORF">GCM10007332_31860</name>
</gene>
<dbReference type="EMBL" id="RAQH01000011">
    <property type="protein sequence ID" value="RKE79644.1"/>
    <property type="molecule type" value="Genomic_DNA"/>
</dbReference>
<dbReference type="SUPFAM" id="SSF52151">
    <property type="entry name" value="FabD/lysophospholipase-like"/>
    <property type="match status" value="1"/>
</dbReference>
<keyword evidence="1 2" id="KW-0443">Lipid metabolism</keyword>
<feature type="short sequence motif" description="DGA/G" evidence="2">
    <location>
        <begin position="283"/>
        <end position="285"/>
    </location>
</feature>
<accession>A0A420CML5</accession>
<evidence type="ECO:0000256" key="1">
    <source>
        <dbReference type="ARBA" id="ARBA00023098"/>
    </source>
</evidence>
<dbReference type="OrthoDB" id="1488362at2"/>
<dbReference type="PROSITE" id="PS51635">
    <property type="entry name" value="PNPLA"/>
    <property type="match status" value="1"/>
</dbReference>
<evidence type="ECO:0000259" key="4">
    <source>
        <dbReference type="PROSITE" id="PS51635"/>
    </source>
</evidence>
<evidence type="ECO:0000313" key="6">
    <source>
        <dbReference type="EMBL" id="RKE79644.1"/>
    </source>
</evidence>
<organism evidence="6 7">
    <name type="scientific">Epilithonimonas arachidiradicis</name>
    <dbReference type="NCBI Taxonomy" id="1617282"/>
    <lineage>
        <taxon>Bacteria</taxon>
        <taxon>Pseudomonadati</taxon>
        <taxon>Bacteroidota</taxon>
        <taxon>Flavobacteriia</taxon>
        <taxon>Flavobacteriales</taxon>
        <taxon>Weeksellaceae</taxon>
        <taxon>Chryseobacterium group</taxon>
        <taxon>Epilithonimonas</taxon>
    </lineage>
</organism>
<keyword evidence="2" id="KW-0378">Hydrolase</keyword>
<feature type="domain" description="PNPLA" evidence="4">
    <location>
        <begin position="14"/>
        <end position="296"/>
    </location>
</feature>
<dbReference type="AlphaFoldDB" id="A0A420CML5"/>
<dbReference type="EMBL" id="BMCW01000009">
    <property type="protein sequence ID" value="GGG66706.1"/>
    <property type="molecule type" value="Genomic_DNA"/>
</dbReference>
<protein>
    <submittedName>
        <fullName evidence="6">Patatin-like phospholipase</fullName>
    </submittedName>
</protein>
<dbReference type="RefSeq" id="WP_120214829.1">
    <property type="nucleotide sequence ID" value="NZ_BMCW01000009.1"/>
</dbReference>
<keyword evidence="3" id="KW-0472">Membrane</keyword>
<dbReference type="Gene3D" id="3.40.1090.10">
    <property type="entry name" value="Cytosolic phospholipase A2 catalytic domain"/>
    <property type="match status" value="1"/>
</dbReference>
<proteinExistence type="predicted"/>
<evidence type="ECO:0000313" key="7">
    <source>
        <dbReference type="Proteomes" id="UP000285906"/>
    </source>
</evidence>